<evidence type="ECO:0000256" key="1">
    <source>
        <dbReference type="SAM" id="Phobius"/>
    </source>
</evidence>
<keyword evidence="1" id="KW-0472">Membrane</keyword>
<dbReference type="EMBL" id="NMUH01003425">
    <property type="protein sequence ID" value="MQM05513.1"/>
    <property type="molecule type" value="Genomic_DNA"/>
</dbReference>
<accession>A0A843W347</accession>
<keyword evidence="1" id="KW-0812">Transmembrane</keyword>
<reference evidence="3" key="1">
    <citation type="submission" date="2017-07" db="EMBL/GenBank/DDBJ databases">
        <title>Taro Niue Genome Assembly and Annotation.</title>
        <authorList>
            <person name="Atibalentja N."/>
            <person name="Keating K."/>
            <person name="Fields C.J."/>
        </authorList>
    </citation>
    <scope>NUCLEOTIDE SEQUENCE</scope>
    <source>
        <strain evidence="3">Niue_2</strain>
        <tissue evidence="3">Leaf</tissue>
    </source>
</reference>
<keyword evidence="1" id="KW-1133">Transmembrane helix</keyword>
<gene>
    <name evidence="3" type="ORF">Taro_038317</name>
</gene>
<evidence type="ECO:0000313" key="3">
    <source>
        <dbReference type="EMBL" id="MQM05513.1"/>
    </source>
</evidence>
<proteinExistence type="predicted"/>
<dbReference type="Proteomes" id="UP000652761">
    <property type="component" value="Unassembled WGS sequence"/>
</dbReference>
<evidence type="ECO:0000256" key="2">
    <source>
        <dbReference type="SAM" id="SignalP"/>
    </source>
</evidence>
<sequence length="161" mass="17917">MKGYVAFPTAVHFLCCLGLAELQPVLLGQENKLRRFTGRFGGLKVFLACSRHEDLVWSGGNAEYSLFFAFSAMLVSTVVWLILVKRQLDLSSVAARLRGTQSGSFTKKLQAAVLVRSCAEAPAVRLGRRPPRLSLGCGPVERLSDGGWAVHRRWLWRVLRM</sequence>
<evidence type="ECO:0000313" key="4">
    <source>
        <dbReference type="Proteomes" id="UP000652761"/>
    </source>
</evidence>
<keyword evidence="2" id="KW-0732">Signal</keyword>
<keyword evidence="4" id="KW-1185">Reference proteome</keyword>
<name>A0A843W347_COLES</name>
<feature type="chain" id="PRO_5032424869" evidence="2">
    <location>
        <begin position="23"/>
        <end position="161"/>
    </location>
</feature>
<feature type="transmembrane region" description="Helical" evidence="1">
    <location>
        <begin position="64"/>
        <end position="83"/>
    </location>
</feature>
<comment type="caution">
    <text evidence="3">The sequence shown here is derived from an EMBL/GenBank/DDBJ whole genome shotgun (WGS) entry which is preliminary data.</text>
</comment>
<protein>
    <submittedName>
        <fullName evidence="3">Uncharacterized protein</fullName>
    </submittedName>
</protein>
<feature type="signal peptide" evidence="2">
    <location>
        <begin position="1"/>
        <end position="22"/>
    </location>
</feature>
<organism evidence="3 4">
    <name type="scientific">Colocasia esculenta</name>
    <name type="common">Wild taro</name>
    <name type="synonym">Arum esculentum</name>
    <dbReference type="NCBI Taxonomy" id="4460"/>
    <lineage>
        <taxon>Eukaryota</taxon>
        <taxon>Viridiplantae</taxon>
        <taxon>Streptophyta</taxon>
        <taxon>Embryophyta</taxon>
        <taxon>Tracheophyta</taxon>
        <taxon>Spermatophyta</taxon>
        <taxon>Magnoliopsida</taxon>
        <taxon>Liliopsida</taxon>
        <taxon>Araceae</taxon>
        <taxon>Aroideae</taxon>
        <taxon>Colocasieae</taxon>
        <taxon>Colocasia</taxon>
    </lineage>
</organism>
<dbReference type="AlphaFoldDB" id="A0A843W347"/>